<dbReference type="InterPro" id="IPR039793">
    <property type="entry name" value="UROS/Hem4"/>
</dbReference>
<name>A0ABR7IZ68_9FLAO</name>
<evidence type="ECO:0000313" key="3">
    <source>
        <dbReference type="Proteomes" id="UP000605990"/>
    </source>
</evidence>
<sequence>MSDKTTILSTKTLSTIQKQVLLDEAIQVIEADFIKTENASFEIKNLNKNLIFTSQNAVLSILQHPTIEQLKQKTVFCVGLKTKELLNENGFTVEAYTGYAEDLAEIITLVYSDESFTFFSGNLRRDTLPEMLTENGISFNEIKVYDTTLTPHKISEKVDGILFFSPSAVTSYLKKNTLANEKLFCIGNTTADALRAVLSETKIKNIKTAYQPSVENVIEQVIEYYKAP</sequence>
<keyword evidence="3" id="KW-1185">Reference proteome</keyword>
<dbReference type="PANTHER" id="PTHR12390:SF0">
    <property type="entry name" value="UROPORPHYRINOGEN-III SYNTHASE"/>
    <property type="match status" value="1"/>
</dbReference>
<dbReference type="RefSeq" id="WP_166129432.1">
    <property type="nucleotide sequence ID" value="NZ_JAANOQ010000006.1"/>
</dbReference>
<comment type="caution">
    <text evidence="2">The sequence shown here is derived from an EMBL/GenBank/DDBJ whole genome shotgun (WGS) entry which is preliminary data.</text>
</comment>
<protein>
    <submittedName>
        <fullName evidence="2">Uroporphyrinogen-III synthase</fullName>
    </submittedName>
</protein>
<proteinExistence type="predicted"/>
<dbReference type="SUPFAM" id="SSF69618">
    <property type="entry name" value="HemD-like"/>
    <property type="match status" value="1"/>
</dbReference>
<dbReference type="InterPro" id="IPR003754">
    <property type="entry name" value="4pyrrol_synth_uPrphyn_synth"/>
</dbReference>
<evidence type="ECO:0000313" key="2">
    <source>
        <dbReference type="EMBL" id="MBC5835079.1"/>
    </source>
</evidence>
<dbReference type="InterPro" id="IPR036108">
    <property type="entry name" value="4pyrrol_syn_uPrphyn_synt_sf"/>
</dbReference>
<evidence type="ECO:0000259" key="1">
    <source>
        <dbReference type="Pfam" id="PF02602"/>
    </source>
</evidence>
<organism evidence="2 3">
    <name type="scientific">Flavobacterium bernardetii</name>
    <dbReference type="NCBI Taxonomy" id="2813823"/>
    <lineage>
        <taxon>Bacteria</taxon>
        <taxon>Pseudomonadati</taxon>
        <taxon>Bacteroidota</taxon>
        <taxon>Flavobacteriia</taxon>
        <taxon>Flavobacteriales</taxon>
        <taxon>Flavobacteriaceae</taxon>
        <taxon>Flavobacterium</taxon>
    </lineage>
</organism>
<dbReference type="Pfam" id="PF02602">
    <property type="entry name" value="HEM4"/>
    <property type="match status" value="1"/>
</dbReference>
<accession>A0ABR7IZ68</accession>
<feature type="domain" description="Tetrapyrrole biosynthesis uroporphyrinogen III synthase" evidence="1">
    <location>
        <begin position="26"/>
        <end position="217"/>
    </location>
</feature>
<dbReference type="PANTHER" id="PTHR12390">
    <property type="entry name" value="UROPORPHYRINOGEN III SYNTHASE"/>
    <property type="match status" value="1"/>
</dbReference>
<dbReference type="CDD" id="cd06578">
    <property type="entry name" value="HemD"/>
    <property type="match status" value="1"/>
</dbReference>
<dbReference type="EMBL" id="JACRUN010000005">
    <property type="protein sequence ID" value="MBC5835079.1"/>
    <property type="molecule type" value="Genomic_DNA"/>
</dbReference>
<gene>
    <name evidence="2" type="ORF">H8R27_09290</name>
</gene>
<dbReference type="Gene3D" id="3.40.50.10090">
    <property type="match status" value="2"/>
</dbReference>
<reference evidence="2 3" key="1">
    <citation type="submission" date="2020-08" db="EMBL/GenBank/DDBJ databases">
        <title>Description of novel Flavobacterium F-408 isolate.</title>
        <authorList>
            <person name="Saticioglu I.B."/>
            <person name="Duman M."/>
            <person name="Altun S."/>
        </authorList>
    </citation>
    <scope>NUCLEOTIDE SEQUENCE [LARGE SCALE GENOMIC DNA]</scope>
    <source>
        <strain evidence="2 3">F-408</strain>
    </source>
</reference>
<dbReference type="Proteomes" id="UP000605990">
    <property type="component" value="Unassembled WGS sequence"/>
</dbReference>